<accession>A0A3P8HS39</accession>
<dbReference type="EMBL" id="UZAL01050103">
    <property type="protein sequence ID" value="VDP86608.1"/>
    <property type="molecule type" value="Genomic_DNA"/>
</dbReference>
<evidence type="ECO:0000313" key="1">
    <source>
        <dbReference type="EMBL" id="VDP86608.1"/>
    </source>
</evidence>
<organism evidence="1 2">
    <name type="scientific">Schistosoma mattheei</name>
    <dbReference type="NCBI Taxonomy" id="31246"/>
    <lineage>
        <taxon>Eukaryota</taxon>
        <taxon>Metazoa</taxon>
        <taxon>Spiralia</taxon>
        <taxon>Lophotrochozoa</taxon>
        <taxon>Platyhelminthes</taxon>
        <taxon>Trematoda</taxon>
        <taxon>Digenea</taxon>
        <taxon>Strigeidida</taxon>
        <taxon>Schistosomatoidea</taxon>
        <taxon>Schistosomatidae</taxon>
        <taxon>Schistosoma</taxon>
    </lineage>
</organism>
<dbReference type="AlphaFoldDB" id="A0A3P8HS39"/>
<gene>
    <name evidence="1" type="ORF">SMTD_LOCUS22157</name>
</gene>
<dbReference type="Proteomes" id="UP000269396">
    <property type="component" value="Unassembled WGS sequence"/>
</dbReference>
<reference evidence="1 2" key="1">
    <citation type="submission" date="2018-11" db="EMBL/GenBank/DDBJ databases">
        <authorList>
            <consortium name="Pathogen Informatics"/>
        </authorList>
    </citation>
    <scope>NUCLEOTIDE SEQUENCE [LARGE SCALE GENOMIC DNA]</scope>
    <source>
        <strain>Denwood</strain>
        <strain evidence="2">Zambia</strain>
    </source>
</reference>
<name>A0A3P8HS39_9TREM</name>
<evidence type="ECO:0000313" key="2">
    <source>
        <dbReference type="Proteomes" id="UP000269396"/>
    </source>
</evidence>
<sequence length="34" mass="4223">MFFYSRARKKWPTSSHFIEYTTDAPHINMSRIFR</sequence>
<proteinExistence type="predicted"/>
<keyword evidence="2" id="KW-1185">Reference proteome</keyword>
<protein>
    <submittedName>
        <fullName evidence="1">Uncharacterized protein</fullName>
    </submittedName>
</protein>